<reference evidence="4 6" key="2">
    <citation type="journal article" date="2018" name="Elife">
        <title>Discovery and characterization of a prevalent human gut bacterial enzyme sufficient for the inactivation of a family of plant toxins.</title>
        <authorList>
            <person name="Koppel N."/>
            <person name="Bisanz J.E."/>
            <person name="Pandelia M.E."/>
            <person name="Turnbaugh P.J."/>
            <person name="Balskus E.P."/>
        </authorList>
    </citation>
    <scope>NUCLEOTIDE SEQUENCE [LARGE SCALE GENOMIC DNA]</scope>
    <source>
        <strain evidence="4 6">W1 BHI 6</strain>
    </source>
</reference>
<feature type="transmembrane region" description="Helical" evidence="2">
    <location>
        <begin position="66"/>
        <end position="85"/>
    </location>
</feature>
<keyword evidence="4" id="KW-0648">Protein biosynthesis</keyword>
<keyword evidence="2" id="KW-0812">Transmembrane</keyword>
<feature type="region of interest" description="Disordered" evidence="1">
    <location>
        <begin position="1"/>
        <end position="23"/>
    </location>
</feature>
<evidence type="ECO:0000313" key="8">
    <source>
        <dbReference type="Proteomes" id="UP000436429"/>
    </source>
</evidence>
<comment type="caution">
    <text evidence="4">The sequence shown here is derived from an EMBL/GenBank/DDBJ whole genome shotgun (WGS) entry which is preliminary data.</text>
</comment>
<evidence type="ECO:0000313" key="3">
    <source>
        <dbReference type="EMBL" id="MVN32851.1"/>
    </source>
</evidence>
<organism evidence="4 6">
    <name type="scientific">Eggerthella lenta</name>
    <name type="common">Eubacterium lentum</name>
    <dbReference type="NCBI Taxonomy" id="84112"/>
    <lineage>
        <taxon>Bacteria</taxon>
        <taxon>Bacillati</taxon>
        <taxon>Actinomycetota</taxon>
        <taxon>Coriobacteriia</taxon>
        <taxon>Eggerthellales</taxon>
        <taxon>Eggerthellaceae</taxon>
        <taxon>Eggerthella</taxon>
    </lineage>
</organism>
<reference evidence="3 8" key="4">
    <citation type="submission" date="2019-11" db="EMBL/GenBank/DDBJ databases">
        <title>Whole genome shotgun sequencing (WGS) data from Adlercreutzia equolifaciens ResAG-91, Eggerthella lenta MRI-F36, MRI-F37, MRI-F40, ResAG-49, ResAG-88, ResAG-121, ResAG-145, and Gordonibacter sp. ResAG-5, ResAG-26, ResAG-43, ResAG-50, ResAG-59.</title>
        <authorList>
            <person name="Stoll D.A."/>
            <person name="Danylec N."/>
            <person name="Franz C.M.A.P."/>
            <person name="Huch M."/>
        </authorList>
    </citation>
    <scope>NUCLEOTIDE SEQUENCE [LARGE SCALE GENOMIC DNA]</scope>
    <source>
        <strain evidence="3 8">ResAG-88</strain>
    </source>
</reference>
<sequence length="86" mass="9036">MSNAALASQPQPRQTRGAHARPNRAVEIRVIPGGLLREEPHPAHAKASLLDGMHGIGFDLIGKERAVAATFGILFALAALAATIYS</sequence>
<evidence type="ECO:0000313" key="7">
    <source>
        <dbReference type="Proteomes" id="UP000312594"/>
    </source>
</evidence>
<dbReference type="EMBL" id="VEVP01000012">
    <property type="protein sequence ID" value="TNU91530.1"/>
    <property type="molecule type" value="Genomic_DNA"/>
</dbReference>
<dbReference type="Proteomes" id="UP000253970">
    <property type="component" value="Unassembled WGS sequence"/>
</dbReference>
<name>A0A369MJZ1_EGGLN</name>
<evidence type="ECO:0000256" key="2">
    <source>
        <dbReference type="SAM" id="Phobius"/>
    </source>
</evidence>
<feature type="compositionally biased region" description="Polar residues" evidence="1">
    <location>
        <begin position="1"/>
        <end position="14"/>
    </location>
</feature>
<proteinExistence type="predicted"/>
<dbReference type="AlphaFoldDB" id="A0A369MJZ1"/>
<gene>
    <name evidence="4" type="ORF">C1875_03605</name>
    <name evidence="5" type="ORF">FIC87_07025</name>
    <name evidence="3" type="ORF">GO726_06670</name>
</gene>
<evidence type="ECO:0000256" key="1">
    <source>
        <dbReference type="SAM" id="MobiDB-lite"/>
    </source>
</evidence>
<dbReference type="Proteomes" id="UP000312594">
    <property type="component" value="Unassembled WGS sequence"/>
</dbReference>
<accession>A0A369MJZ1</accession>
<keyword evidence="2" id="KW-1133">Transmembrane helix</keyword>
<dbReference type="RefSeq" id="WP_086414782.1">
    <property type="nucleotide sequence ID" value="NZ_CACRTT010000023.1"/>
</dbReference>
<evidence type="ECO:0000313" key="5">
    <source>
        <dbReference type="EMBL" id="TNU91530.1"/>
    </source>
</evidence>
<dbReference type="EMBL" id="WPOM01000010">
    <property type="protein sequence ID" value="MVN32851.1"/>
    <property type="molecule type" value="Genomic_DNA"/>
</dbReference>
<protein>
    <submittedName>
        <fullName evidence="4">Translation initiation factor 2</fullName>
    </submittedName>
</protein>
<keyword evidence="4" id="KW-0396">Initiation factor</keyword>
<dbReference type="GO" id="GO:0003743">
    <property type="term" value="F:translation initiation factor activity"/>
    <property type="evidence" value="ECO:0007669"/>
    <property type="project" value="UniProtKB-KW"/>
</dbReference>
<reference evidence="5" key="3">
    <citation type="submission" date="2019-06" db="EMBL/GenBank/DDBJ databases">
        <authorList>
            <person name="Bisanz J.E."/>
            <person name="Turnbaugh P.J."/>
        </authorList>
    </citation>
    <scope>NUCLEOTIDE SEQUENCE</scope>
    <source>
        <strain evidence="5">SECO-MT75m2</strain>
    </source>
</reference>
<dbReference type="Proteomes" id="UP000436429">
    <property type="component" value="Unassembled WGS sequence"/>
</dbReference>
<reference evidence="5 7" key="1">
    <citation type="journal article" date="2005" name="Appl. Environ. Microbiol.">
        <title>Intestinal bacterial communities that produce active estrogen-like compounds enterodiol and enterolactone in humans.</title>
        <authorList>
            <person name="Clavel T."/>
            <person name="Henderson G."/>
            <person name="Alpert C.A."/>
            <person name="Philippe C."/>
            <person name="Rigottier-Gois L."/>
            <person name="Dore J."/>
            <person name="Blaut M."/>
        </authorList>
    </citation>
    <scope>NUCLEOTIDE SEQUENCE [LARGE SCALE GENOMIC DNA]</scope>
    <source>
        <strain evidence="5 7">SECO-MT75m2</strain>
    </source>
</reference>
<evidence type="ECO:0000313" key="4">
    <source>
        <dbReference type="EMBL" id="RDB72567.1"/>
    </source>
</evidence>
<evidence type="ECO:0000313" key="6">
    <source>
        <dbReference type="Proteomes" id="UP000253970"/>
    </source>
</evidence>
<dbReference type="EMBL" id="PPTU01000003">
    <property type="protein sequence ID" value="RDB72567.1"/>
    <property type="molecule type" value="Genomic_DNA"/>
</dbReference>
<keyword evidence="2" id="KW-0472">Membrane</keyword>